<evidence type="ECO:0000256" key="4">
    <source>
        <dbReference type="ARBA" id="ARBA00044511"/>
    </source>
</evidence>
<dbReference type="EMBL" id="JAAAIN010003051">
    <property type="protein sequence ID" value="KAG0288138.1"/>
    <property type="molecule type" value="Genomic_DNA"/>
</dbReference>
<evidence type="ECO:0000256" key="2">
    <source>
        <dbReference type="ARBA" id="ARBA00022737"/>
    </source>
</evidence>
<evidence type="ECO:0000256" key="6">
    <source>
        <dbReference type="SAM" id="MobiDB-lite"/>
    </source>
</evidence>
<dbReference type="PANTHER" id="PTHR47447">
    <property type="entry name" value="OS03G0856100 PROTEIN"/>
    <property type="match status" value="1"/>
</dbReference>
<reference evidence="7" key="1">
    <citation type="journal article" date="2020" name="Fungal Divers.">
        <title>Resolving the Mortierellaceae phylogeny through synthesis of multi-gene phylogenetics and phylogenomics.</title>
        <authorList>
            <person name="Vandepol N."/>
            <person name="Liber J."/>
            <person name="Desiro A."/>
            <person name="Na H."/>
            <person name="Kennedy M."/>
            <person name="Barry K."/>
            <person name="Grigoriev I.V."/>
            <person name="Miller A.N."/>
            <person name="O'Donnell K."/>
            <person name="Stajich J.E."/>
            <person name="Bonito G."/>
        </authorList>
    </citation>
    <scope>NUCLEOTIDE SEQUENCE</scope>
    <source>
        <strain evidence="7">NVP60</strain>
    </source>
</reference>
<feature type="region of interest" description="Disordered" evidence="6">
    <location>
        <begin position="36"/>
        <end position="68"/>
    </location>
</feature>
<gene>
    <name evidence="7" type="ORF">BGZ97_006902</name>
</gene>
<evidence type="ECO:0000313" key="7">
    <source>
        <dbReference type="EMBL" id="KAG0288138.1"/>
    </source>
</evidence>
<evidence type="ECO:0000256" key="1">
    <source>
        <dbReference type="ARBA" id="ARBA00006192"/>
    </source>
</evidence>
<keyword evidence="2" id="KW-0677">Repeat</keyword>
<comment type="similarity">
    <text evidence="1">Belongs to the CCM1 family.</text>
</comment>
<dbReference type="Gene3D" id="1.25.40.10">
    <property type="entry name" value="Tetratricopeptide repeat domain"/>
    <property type="match status" value="2"/>
</dbReference>
<dbReference type="NCBIfam" id="TIGR00756">
    <property type="entry name" value="PPR"/>
    <property type="match status" value="1"/>
</dbReference>
<comment type="caution">
    <text evidence="7">The sequence shown here is derived from an EMBL/GenBank/DDBJ whole genome shotgun (WGS) entry which is preliminary data.</text>
</comment>
<dbReference type="InterPro" id="IPR002885">
    <property type="entry name" value="PPR_rpt"/>
</dbReference>
<dbReference type="PANTHER" id="PTHR47447:SF21">
    <property type="entry name" value="PENTACOTRIPEPTIDE-REPEAT REGION OF PRORP DOMAIN-CONTAINING PROTEIN"/>
    <property type="match status" value="1"/>
</dbReference>
<comment type="function">
    <text evidence="3">Regulates mitochondrial small subunit maturation by controlling 15S rRNA 5'-end processing. Localizes to the 5' precursor of the 15S rRNA in a position that is subsequently occupied by mS47 in the mature yeast mtSSU. Uses structure and sequence-specific RNA recognition, binding to a single-stranded region of the precursor and specifically recognizing bases -6 to -1. The exchange of Ccm1 for mS47 is coupled to the irreversible removal of precursor rRNA that is accompanied by conformational changes of the mitoribosomal proteins uS5m and mS26. These conformational changes signal completion of 5'-end rRNA processing through protection of the mature 5'-end of the 15S rRNA and stabilization of mS47. The removal of the 5' precursor together with the dissociation of Ccm1 may be catalyzed by the 5'-3' exoribonuclease Pet127. Involved in the specific removal of group I introns in mitochondrial encoded transcripts.</text>
</comment>
<organism evidence="7 8">
    <name type="scientific">Linnemannia gamsii</name>
    <dbReference type="NCBI Taxonomy" id="64522"/>
    <lineage>
        <taxon>Eukaryota</taxon>
        <taxon>Fungi</taxon>
        <taxon>Fungi incertae sedis</taxon>
        <taxon>Mucoromycota</taxon>
        <taxon>Mortierellomycotina</taxon>
        <taxon>Mortierellomycetes</taxon>
        <taxon>Mortierellales</taxon>
        <taxon>Mortierellaceae</taxon>
        <taxon>Linnemannia</taxon>
    </lineage>
</organism>
<sequence>MASPSSTHKLCTRILTQARSRPALTRRHQSTFSFFSRSQDSIPSPLLSDASTSKVATDKDSDTKNFTSQFPQYPHALKTSSSYANAAPLLAAIQSKDQDTAWMVYSVLSRADQLSSLLPIHHTLLLQSIRPQNPIRFTRREAATLAERFQQVWTGMLQCHIQPNMNDYTARLELFVGTRQYHLVDSTWREMREKAIHAIDAVAAAGSSLGNSPQIQPTRHTYNLILQSCVPRKNIGLAMETINDMRRAGVKPDTMSWDFILQIHTAMKNWQAVEATFRTNFITTSMGATGSQHSQSGYSEESMVVPLGQRARSLHGGALMPKSNKSTKVGHKEKLVPSLQNIHTLFSYYAYTQDLEDLRAMFDSHVRLFGLVPTTRTYNEMIKFAFLARRDGDAMDLFRELVQIGQNLERVKNSNSGQLQENVESIAESAQTATPTAAGHVCGPDFDTFKILINNEFIASRNRWGRAVKWIKIMQEGYNLEPSDPMFRRTLAAMKRRRGVEAEIQALQENWDLVRARRSGLVSQSARSQDEEEELAVSSH</sequence>
<accession>A0A9P6QST7</accession>
<dbReference type="Pfam" id="PF13812">
    <property type="entry name" value="PPR_3"/>
    <property type="match status" value="2"/>
</dbReference>
<protein>
    <recommendedName>
        <fullName evidence="9">Pentatricopeptide repeat protein</fullName>
    </recommendedName>
</protein>
<dbReference type="InterPro" id="IPR011990">
    <property type="entry name" value="TPR-like_helical_dom_sf"/>
</dbReference>
<dbReference type="Proteomes" id="UP000823405">
    <property type="component" value="Unassembled WGS sequence"/>
</dbReference>
<evidence type="ECO:0000256" key="3">
    <source>
        <dbReference type="ARBA" id="ARBA00044493"/>
    </source>
</evidence>
<evidence type="ECO:0000256" key="5">
    <source>
        <dbReference type="PROSITE-ProRule" id="PRU00708"/>
    </source>
</evidence>
<dbReference type="OrthoDB" id="185373at2759"/>
<dbReference type="PROSITE" id="PS51375">
    <property type="entry name" value="PPR"/>
    <property type="match status" value="1"/>
</dbReference>
<keyword evidence="8" id="KW-1185">Reference proteome</keyword>
<evidence type="ECO:0000313" key="8">
    <source>
        <dbReference type="Proteomes" id="UP000823405"/>
    </source>
</evidence>
<comment type="subunit">
    <text evidence="4">Binds to mitochondrial small subunit 15S rRNA.</text>
</comment>
<evidence type="ECO:0008006" key="9">
    <source>
        <dbReference type="Google" id="ProtNLM"/>
    </source>
</evidence>
<name>A0A9P6QST7_9FUNG</name>
<feature type="repeat" description="PPR" evidence="5">
    <location>
        <begin position="218"/>
        <end position="252"/>
    </location>
</feature>
<dbReference type="AlphaFoldDB" id="A0A9P6QST7"/>
<proteinExistence type="inferred from homology"/>